<organism evidence="1 2">
    <name type="scientific">Batillaria attramentaria</name>
    <dbReference type="NCBI Taxonomy" id="370345"/>
    <lineage>
        <taxon>Eukaryota</taxon>
        <taxon>Metazoa</taxon>
        <taxon>Spiralia</taxon>
        <taxon>Lophotrochozoa</taxon>
        <taxon>Mollusca</taxon>
        <taxon>Gastropoda</taxon>
        <taxon>Caenogastropoda</taxon>
        <taxon>Sorbeoconcha</taxon>
        <taxon>Cerithioidea</taxon>
        <taxon>Batillariidae</taxon>
        <taxon>Batillaria</taxon>
    </lineage>
</organism>
<reference evidence="1 2" key="1">
    <citation type="journal article" date="2023" name="Sci. Data">
        <title>Genome assembly of the Korean intertidal mud-creeper Batillaria attramentaria.</title>
        <authorList>
            <person name="Patra A.K."/>
            <person name="Ho P.T."/>
            <person name="Jun S."/>
            <person name="Lee S.J."/>
            <person name="Kim Y."/>
            <person name="Won Y.J."/>
        </authorList>
    </citation>
    <scope>NUCLEOTIDE SEQUENCE [LARGE SCALE GENOMIC DNA]</scope>
    <source>
        <strain evidence="1">Wonlab-2016</strain>
    </source>
</reference>
<proteinExistence type="predicted"/>
<dbReference type="PANTHER" id="PTHR24035:SF109">
    <property type="entry name" value="PROTEIN DRAPER"/>
    <property type="match status" value="1"/>
</dbReference>
<dbReference type="Proteomes" id="UP001519460">
    <property type="component" value="Unassembled WGS sequence"/>
</dbReference>
<dbReference type="PANTHER" id="PTHR24035">
    <property type="entry name" value="MULTIPLE EPIDERMAL GROWTH FACTOR-LIKE DOMAINS PROTEIN"/>
    <property type="match status" value="1"/>
</dbReference>
<dbReference type="EMBL" id="JACVVK020000303">
    <property type="protein sequence ID" value="KAK7479434.1"/>
    <property type="molecule type" value="Genomic_DNA"/>
</dbReference>
<evidence type="ECO:0000313" key="2">
    <source>
        <dbReference type="Proteomes" id="UP001519460"/>
    </source>
</evidence>
<keyword evidence="2" id="KW-1185">Reference proteome</keyword>
<dbReference type="InterPro" id="IPR052108">
    <property type="entry name" value="MEGF/SIB"/>
</dbReference>
<dbReference type="Gene3D" id="2.170.300.10">
    <property type="entry name" value="Tie2 ligand-binding domain superfamily"/>
    <property type="match status" value="1"/>
</dbReference>
<evidence type="ECO:0000313" key="1">
    <source>
        <dbReference type="EMBL" id="KAK7479434.1"/>
    </source>
</evidence>
<name>A0ABD0JWF9_9CAEN</name>
<accession>A0ABD0JWF9</accession>
<protein>
    <submittedName>
        <fullName evidence="1">Uncharacterized protein</fullName>
    </submittedName>
</protein>
<gene>
    <name evidence="1" type="ORF">BaRGS_00029351</name>
</gene>
<dbReference type="AlphaFoldDB" id="A0ABD0JWF9"/>
<comment type="caution">
    <text evidence="1">The sequence shown here is derived from an EMBL/GenBank/DDBJ whole genome shotgun (WGS) entry which is preliminary data.</text>
</comment>
<sequence length="462" mass="48482">MAECPAGRFGKGCTQNCSKGCMGGECDADDGNCIKGCKYPGFTGSQCDESQYFGSFLLLGETELTDSTVNAHVAGDACSELVTPLTVTAPLGVFLVEGETTASYGVRMALTARTAARGAASVTTEAVTPSRVTAHVDVYRGGLGPGVIRVIYSDTIDLLSALSKMATGTAAHPRTARTVRLEGAEPRQETVQKAVCPGGGIHFVIFPAHKTTTDRTVHTSANGARADVAFGPDTAEENCSSENTPKECDATCSHCHGGVLRCDVNGTCSDGCMLGWVGEDCSTPCAKGTFGANCSVQCGDCEGGDENCDAEYGFCKLGCHQPTVLPPFCLLPSQSACPVGIYGLNCDRSCGKCAGGPVNCHPVTGHCAFGCLDFFFGERDGENVRTEKDFLQNLNPFTGISSGRGGSGRDDLLTDFTNVDGTRRPSSSVQSLPPWRLPSTEMLSFSKYSRIVTKYGRIVTIK</sequence>